<proteinExistence type="predicted"/>
<keyword evidence="2" id="KW-1185">Reference proteome</keyword>
<protein>
    <submittedName>
        <fullName evidence="1">Uncharacterized protein</fullName>
    </submittedName>
</protein>
<sequence length="1955" mass="210662">MAEIGQQTIDSTNADVALNPGHVEKDQLDALTPEASRPDTPMQSENIQITKDEEGVPSASLHQRASHGAPMQKPKKIAVLTSGGDSAGMNAAVRSVVRMGIARGCQAYIIREGWEGLVRGNSEYHETAGTAANTPQNSQPATPALSRNASFAALPPSQRLAAASKSATSKKGKTGQPYGPLTFGFGELLKDGAGEGEEEIGGADLDSHHSGEAVTFGSEFHGSSVGGAGIDGQKTLKGMYIVRVGWDDVRGWMGEGGTLIGSSRCPAFRTREGRLKAAENLISFGIDCLAVCGGDGSLTGADKLRGEWPSLVKELLEAKRITRDQAENFAHLNIVGLVGSIDNDMAMTDLTIGGITALHRICEAIDSISSTASSHSRAFVVEVMGRHCGWLSLLAGIATGADYVFIPEQPPKTERWEEEMCEVLRAHRRVGKRKSIVIVAEGALDRNLNPIKGTDIKDVLVKQLGLDTRVTTLGHTQRGGKPCAWDRILPTVQGVEAVEALLSATPSTPSYMIGISENKITRVPLLEAVAKTQAVATAIENKDFKKAMSYRDPEFAESLQAFIASSTLDERFRVPQEKRLRVGIIHVGAPAGGMNAATRQAVRYCVARGHTALAIQNGFDGLLEDNVHELSWLRVDNWTTRGGSELGTNRTLPDVNLGGVAAAFQSHAFDALLIIGGFEAWHALQIMEAARNNYPSFQIPMCHLPATLSNNVPLTDFSLGSDTSLNALIDACDAIKQSASASRNRVFIVETQGGMSGYIATLGALAVGGVLCYTPEDGISLDLLRKDVEFLKKRYELDAHGKSEGRLVIRSEKSSKVYTTEVMTNILKEEGSDLFDARSASLGHTLQGGTPSPLDRTRAARLTLRCMQFLEEHAVPPSLKTAHKGRSKIPSSNTPNSAASITIQGSQIIFAPVADVLQATDMKNRRGKETWWKEMKALAELLGGRTGLVDDDSIEKEAYKGLSPAATSASEISTMQAPSSAAGAQDDSGMDGVMPTVYLTSYQDTPVFEALVRNVAVMMRRADLWLNATQILKVAGMPKTQRTKYLEKEVITGLHEKVQGGYGKYQGTWVPYQTGVELAKRNHVADILLPVFHLQAQAAQMPTLPPGVQNAPPSASKRRAAGGKGKGQVTAEGSSMGSARAGTADTAISGRIGGASMNSPFTTMPFQPASANGMKGKVQPTHQQQSLPPQQHQQHSQSPGDVFVVQTPQGLQGRTLQPTSAGLIPGYGHAHVPQLYHLQGQQQQQQQQLSAQQHQQQQVGIQSPMGLYTHQSPYPQFQQQQQHASLMMPPQATQQQNGQPMSLKRPYPEETGFHPDHLDGHSRGGLDLKHGATGMGAVYVDQYGRPFRYEGTNESVSSADLANFGMEHAHLDGPPAKRIKLAGPQAHDMLAAMTEETAPMTLAEVQALLNHADGPMESLTEIADADVENGGDYEIENGENAGELPPGTRLASKPQRPISSRDASMATPLKDKTQSQLRARTKLLAIFEASNLDGGTEIDLDNLLAPSPNSSPAPGNGDTSLESITAHTGIDVDQVIDERGHTALHWAAALAREKLVEQLIARGADINRGNFAGETPLIRAVLAINNAEGAASFHSLLAKHLGESLRTIDNNHRTVLHHISAVAGIKGRSASANTYMSTLLAWMATVETPEQIRECVNIQDVNGDTALNVAARVGNRNLVKLLLDAGADKLKANKLGLRPGDFGVQVDGLDGCPPMTPLARSTHSASLPPEKAQDLTAREYIRRLLVKAIVNQPSLLLAKTGLTSMIQDLNNQFTAEISTKQDKLDQVQAQVIETTRELASLRRQLAEENAKSAQLDSVEHKRQNLERAVRQEFAEMWSDDSESADLSVGAEFLLDNTDPTVDDVSALGPEQRIVHLRRLRLWQKQMEQRLEDKVQNALGLEHKKLEEYKKAMASRLKVPVEAIDENMLDQLTKAVENDGLKLDLPQMSLPIEPAM</sequence>
<evidence type="ECO:0000313" key="1">
    <source>
        <dbReference type="EMBL" id="KAJ9107019.1"/>
    </source>
</evidence>
<organism evidence="1 2">
    <name type="scientific">Naganishia cerealis</name>
    <dbReference type="NCBI Taxonomy" id="610337"/>
    <lineage>
        <taxon>Eukaryota</taxon>
        <taxon>Fungi</taxon>
        <taxon>Dikarya</taxon>
        <taxon>Basidiomycota</taxon>
        <taxon>Agaricomycotina</taxon>
        <taxon>Tremellomycetes</taxon>
        <taxon>Filobasidiales</taxon>
        <taxon>Filobasidiaceae</taxon>
        <taxon>Naganishia</taxon>
    </lineage>
</organism>
<comment type="caution">
    <text evidence="1">The sequence shown here is derived from an EMBL/GenBank/DDBJ whole genome shotgun (WGS) entry which is preliminary data.</text>
</comment>
<reference evidence="1" key="1">
    <citation type="submission" date="2023-04" db="EMBL/GenBank/DDBJ databases">
        <title>Draft Genome sequencing of Naganishia species isolated from polar environments using Oxford Nanopore Technology.</title>
        <authorList>
            <person name="Leo P."/>
            <person name="Venkateswaran K."/>
        </authorList>
    </citation>
    <scope>NUCLEOTIDE SEQUENCE</scope>
    <source>
        <strain evidence="1">MNA-CCFEE 5261</strain>
    </source>
</reference>
<accession>A0ACC2W5K1</accession>
<evidence type="ECO:0000313" key="2">
    <source>
        <dbReference type="Proteomes" id="UP001241377"/>
    </source>
</evidence>
<name>A0ACC2W5K1_9TREE</name>
<gene>
    <name evidence="1" type="ORF">QFC19_002888</name>
</gene>
<dbReference type="EMBL" id="JASBWR010000026">
    <property type="protein sequence ID" value="KAJ9107019.1"/>
    <property type="molecule type" value="Genomic_DNA"/>
</dbReference>
<dbReference type="Proteomes" id="UP001241377">
    <property type="component" value="Unassembled WGS sequence"/>
</dbReference>